<dbReference type="GO" id="GO:0003676">
    <property type="term" value="F:nucleic acid binding"/>
    <property type="evidence" value="ECO:0007669"/>
    <property type="project" value="InterPro"/>
</dbReference>
<name>A0AAW0E3J2_9AGAR</name>
<protein>
    <recommendedName>
        <fullName evidence="9">RING-type domain-containing protein</fullName>
    </recommendedName>
</protein>
<dbReference type="PANTHER" id="PTHR13620">
    <property type="entry name" value="3-5 EXONUCLEASE"/>
    <property type="match status" value="1"/>
</dbReference>
<evidence type="ECO:0000256" key="8">
    <source>
        <dbReference type="SAM" id="MobiDB-lite"/>
    </source>
</evidence>
<dbReference type="InterPro" id="IPR001841">
    <property type="entry name" value="Znf_RING"/>
</dbReference>
<dbReference type="SUPFAM" id="SSF53098">
    <property type="entry name" value="Ribonuclease H-like"/>
    <property type="match status" value="1"/>
</dbReference>
<dbReference type="PANTHER" id="PTHR13620:SF109">
    <property type="entry name" value="3'-5' EXONUCLEASE"/>
    <property type="match status" value="1"/>
</dbReference>
<feature type="region of interest" description="Disordered" evidence="8">
    <location>
        <begin position="144"/>
        <end position="194"/>
    </location>
</feature>
<dbReference type="InterPro" id="IPR036397">
    <property type="entry name" value="RNaseH_sf"/>
</dbReference>
<dbReference type="EMBL" id="JAYKXP010000005">
    <property type="protein sequence ID" value="KAK7058307.1"/>
    <property type="molecule type" value="Genomic_DNA"/>
</dbReference>
<dbReference type="CDD" id="cd06141">
    <property type="entry name" value="WRN_exo"/>
    <property type="match status" value="1"/>
</dbReference>
<keyword evidence="2" id="KW-0479">Metal-binding</keyword>
<dbReference type="Proteomes" id="UP001383192">
    <property type="component" value="Unassembled WGS sequence"/>
</dbReference>
<feature type="compositionally biased region" description="Low complexity" evidence="8">
    <location>
        <begin position="392"/>
        <end position="408"/>
    </location>
</feature>
<proteinExistence type="predicted"/>
<dbReference type="InterPro" id="IPR012337">
    <property type="entry name" value="RNaseH-like_sf"/>
</dbReference>
<feature type="compositionally biased region" description="Basic and acidic residues" evidence="8">
    <location>
        <begin position="522"/>
        <end position="535"/>
    </location>
</feature>
<reference evidence="10 11" key="1">
    <citation type="submission" date="2024-01" db="EMBL/GenBank/DDBJ databases">
        <title>A draft genome for a cacao thread blight-causing isolate of Paramarasmius palmivorus.</title>
        <authorList>
            <person name="Baruah I.K."/>
            <person name="Bukari Y."/>
            <person name="Amoako-Attah I."/>
            <person name="Meinhardt L.W."/>
            <person name="Bailey B.A."/>
            <person name="Cohen S.P."/>
        </authorList>
    </citation>
    <scope>NUCLEOTIDE SEQUENCE [LARGE SCALE GENOMIC DNA]</scope>
    <source>
        <strain evidence="10 11">GH-12</strain>
    </source>
</reference>
<dbReference type="AlphaFoldDB" id="A0AAW0E3J2"/>
<dbReference type="SUPFAM" id="SSF57850">
    <property type="entry name" value="RING/U-box"/>
    <property type="match status" value="1"/>
</dbReference>
<keyword evidence="3 7" id="KW-0863">Zinc-finger</keyword>
<feature type="compositionally biased region" description="Basic and acidic residues" evidence="8">
    <location>
        <begin position="365"/>
        <end position="378"/>
    </location>
</feature>
<keyword evidence="5" id="KW-0862">Zinc</keyword>
<feature type="domain" description="RING-type" evidence="9">
    <location>
        <begin position="759"/>
        <end position="800"/>
    </location>
</feature>
<evidence type="ECO:0000256" key="7">
    <source>
        <dbReference type="PROSITE-ProRule" id="PRU00175"/>
    </source>
</evidence>
<accession>A0AAW0E3J2</accession>
<dbReference type="GO" id="GO:0008408">
    <property type="term" value="F:3'-5' exonuclease activity"/>
    <property type="evidence" value="ECO:0007669"/>
    <property type="project" value="UniProtKB-ARBA"/>
</dbReference>
<gene>
    <name evidence="10" type="ORF">VNI00_001938</name>
</gene>
<dbReference type="SMART" id="SM00184">
    <property type="entry name" value="RING"/>
    <property type="match status" value="1"/>
</dbReference>
<dbReference type="Pfam" id="PF00097">
    <property type="entry name" value="zf-C3HC4"/>
    <property type="match status" value="1"/>
</dbReference>
<evidence type="ECO:0000313" key="10">
    <source>
        <dbReference type="EMBL" id="KAK7058307.1"/>
    </source>
</evidence>
<dbReference type="InterPro" id="IPR013083">
    <property type="entry name" value="Znf_RING/FYVE/PHD"/>
</dbReference>
<keyword evidence="4" id="KW-0378">Hydrolase</keyword>
<dbReference type="InterPro" id="IPR051132">
    <property type="entry name" value="3-5_Exonuclease_domain"/>
</dbReference>
<feature type="region of interest" description="Disordered" evidence="8">
    <location>
        <begin position="698"/>
        <end position="740"/>
    </location>
</feature>
<feature type="region of interest" description="Disordered" evidence="8">
    <location>
        <begin position="507"/>
        <end position="560"/>
    </location>
</feature>
<keyword evidence="6" id="KW-0269">Exonuclease</keyword>
<feature type="region of interest" description="Disordered" evidence="8">
    <location>
        <begin position="591"/>
        <end position="621"/>
    </location>
</feature>
<evidence type="ECO:0000313" key="11">
    <source>
        <dbReference type="Proteomes" id="UP001383192"/>
    </source>
</evidence>
<feature type="compositionally biased region" description="Low complexity" evidence="8">
    <location>
        <begin position="151"/>
        <end position="179"/>
    </location>
</feature>
<keyword evidence="1" id="KW-0540">Nuclease</keyword>
<evidence type="ECO:0000256" key="6">
    <source>
        <dbReference type="ARBA" id="ARBA00022839"/>
    </source>
</evidence>
<dbReference type="InterPro" id="IPR018957">
    <property type="entry name" value="Znf_C3HC4_RING-type"/>
</dbReference>
<dbReference type="Gene3D" id="3.30.40.10">
    <property type="entry name" value="Zinc/RING finger domain, C3HC4 (zinc finger)"/>
    <property type="match status" value="1"/>
</dbReference>
<evidence type="ECO:0000256" key="5">
    <source>
        <dbReference type="ARBA" id="ARBA00022833"/>
    </source>
</evidence>
<evidence type="ECO:0000256" key="3">
    <source>
        <dbReference type="ARBA" id="ARBA00022771"/>
    </source>
</evidence>
<evidence type="ECO:0000256" key="4">
    <source>
        <dbReference type="ARBA" id="ARBA00022801"/>
    </source>
</evidence>
<organism evidence="10 11">
    <name type="scientific">Paramarasmius palmivorus</name>
    <dbReference type="NCBI Taxonomy" id="297713"/>
    <lineage>
        <taxon>Eukaryota</taxon>
        <taxon>Fungi</taxon>
        <taxon>Dikarya</taxon>
        <taxon>Basidiomycota</taxon>
        <taxon>Agaricomycotina</taxon>
        <taxon>Agaricomycetes</taxon>
        <taxon>Agaricomycetidae</taxon>
        <taxon>Agaricales</taxon>
        <taxon>Marasmiineae</taxon>
        <taxon>Marasmiaceae</taxon>
        <taxon>Paramarasmius</taxon>
    </lineage>
</organism>
<evidence type="ECO:0000256" key="2">
    <source>
        <dbReference type="ARBA" id="ARBA00022723"/>
    </source>
</evidence>
<evidence type="ECO:0000259" key="9">
    <source>
        <dbReference type="PROSITE" id="PS50089"/>
    </source>
</evidence>
<keyword evidence="11" id="KW-1185">Reference proteome</keyword>
<comment type="caution">
    <text evidence="10">The sequence shown here is derived from an EMBL/GenBank/DDBJ whole genome shotgun (WGS) entry which is preliminary data.</text>
</comment>
<feature type="compositionally biased region" description="Low complexity" evidence="8">
    <location>
        <begin position="551"/>
        <end position="560"/>
    </location>
</feature>
<dbReference type="GO" id="GO:0008270">
    <property type="term" value="F:zinc ion binding"/>
    <property type="evidence" value="ECO:0007669"/>
    <property type="project" value="UniProtKB-KW"/>
</dbReference>
<dbReference type="PROSITE" id="PS50089">
    <property type="entry name" value="ZF_RING_2"/>
    <property type="match status" value="1"/>
</dbReference>
<sequence length="899" mass="100318">MSQMGMSVTVYITTLQHANRILEQHLLQGLIPSQLGLDLEWKPTYVKNTPENPVALLQLASESNIYLFHLSRIRAFPERLRFVLENPYILKTGVGIQGDVRKLYNDWGVSVVSCVDLSLLARSVDSILFAERLGRYAGVGDLLVPPPPPTASSSTQSAESAEASSAASGQQSTETSESQPNDAEEPEPFDPYAPRLFRGRFKDPIGLARFMRIFHDVELDKGKITRSNWEKFPLSPPQIDCEPPFTLYLTQRIIAFQDAAKDAHASYLIYNDLVESLRLIPAEKYPKWKYFSFDCIDGQLYQPYKPELRDILAIPPESPSRPFTVAQAEIYLRGIGEPRSDDAQGLVLWSIENPEYEPAHPPAKPKKEKDKAKEDGEKKGRKRPRNGDASRGGRNSQRGRGSGEVSESSRTDPSTGPEPPRRPPRGHTREFRLSTRLLQPAMPVHHSEDEFDQMEDEFDYGAIAEDEWDTLQTQANYPPSSTSNTIAPSTSTISTANTRNSMALFLDDSDDTEATGPLTIGNRDRNVAEEGEHTRSSSRGSHIIQHPAHLSDSSNSSYSSELGAYLTSYSSESGQITGEDEDELEAPAETLPEAGPSTLAPPTLLSRRSSDSSYYGDSSDYDETFLEQLDAVERRIVEQETPGYASVPPPPSDLTILVYVSLSSRLPCATYVILLAYMSPTRNAAPIPAQTEQIEFDEEPVDRMARSNHSSSPRGISKRRRSSDRDDHSPKKKGKSRDDSPNFSIIANMLAEYEDEVNCPVCCDYIVGAHVFNPCGHTLCGNCGWEWAVKNRKSTCPVCRTRCDIYKPMLPNILVDNIVQRYVGHLAMVDPAWATGGLKWVEWNARLQNWKMVSTLRSKAMTYHRAVVKHADHEFGVDPDLVDGVAGRVQTLYPRYLQL</sequence>
<evidence type="ECO:0000256" key="1">
    <source>
        <dbReference type="ARBA" id="ARBA00022722"/>
    </source>
</evidence>
<feature type="region of interest" description="Disordered" evidence="8">
    <location>
        <begin position="355"/>
        <end position="430"/>
    </location>
</feature>
<dbReference type="Gene3D" id="3.30.420.10">
    <property type="entry name" value="Ribonuclease H-like superfamily/Ribonuclease H"/>
    <property type="match status" value="1"/>
</dbReference>